<reference evidence="8" key="1">
    <citation type="journal article" date="2021" name="Nat. Commun.">
        <title>Genetic determinants of endophytism in the Arabidopsis root mycobiome.</title>
        <authorList>
            <person name="Mesny F."/>
            <person name="Miyauchi S."/>
            <person name="Thiergart T."/>
            <person name="Pickel B."/>
            <person name="Atanasova L."/>
            <person name="Karlsson M."/>
            <person name="Huettel B."/>
            <person name="Barry K.W."/>
            <person name="Haridas S."/>
            <person name="Chen C."/>
            <person name="Bauer D."/>
            <person name="Andreopoulos W."/>
            <person name="Pangilinan J."/>
            <person name="LaButti K."/>
            <person name="Riley R."/>
            <person name="Lipzen A."/>
            <person name="Clum A."/>
            <person name="Drula E."/>
            <person name="Henrissat B."/>
            <person name="Kohler A."/>
            <person name="Grigoriev I.V."/>
            <person name="Martin F.M."/>
            <person name="Hacquard S."/>
        </authorList>
    </citation>
    <scope>NUCLEOTIDE SEQUENCE</scope>
    <source>
        <strain evidence="8">MPI-SDFR-AT-0120</strain>
    </source>
</reference>
<organism evidence="8 9">
    <name type="scientific">Paraphoma chrysanthemicola</name>
    <dbReference type="NCBI Taxonomy" id="798071"/>
    <lineage>
        <taxon>Eukaryota</taxon>
        <taxon>Fungi</taxon>
        <taxon>Dikarya</taxon>
        <taxon>Ascomycota</taxon>
        <taxon>Pezizomycotina</taxon>
        <taxon>Dothideomycetes</taxon>
        <taxon>Pleosporomycetidae</taxon>
        <taxon>Pleosporales</taxon>
        <taxon>Pleosporineae</taxon>
        <taxon>Phaeosphaeriaceae</taxon>
        <taxon>Paraphoma</taxon>
    </lineage>
</organism>
<feature type="domain" description="C2H2-type" evidence="7">
    <location>
        <begin position="398"/>
        <end position="421"/>
    </location>
</feature>
<sequence length="514" mass="56615">MNSYLPDGAPDNAVLDSDYGDAIRHDEPIEGISGASTRTLDNDSWYGGHDKDWALDDIRSGLAFGLPESGAPSDIIHTGDIPMDATFGDSGLLESGVFDPFIHNSLIYTPHNTFSNQASKKDEADTSSYPLELWSEWENDVQPFPGTLACRTSVSSASGLWRSGARVPPLQIPGCSSPTHKGASTSDSRGASGYRQGHTVLPKIEVSSYSEGASPVDVIQPQRSARMDGSYSHLQIGSLPSTFDGQRMLQDSDWDQLQPWNPSSGIYDHSPSSVDSSAPADALTCLKCPVDERRPFRRAGDYRRHLKKHDAPLHECILPGCGKTFYRHDKLKAHVGKAHNMDLNSMEGADVTASRSVTPIGEDGNSQEALYTCARCGLEFRRKLDFEKHYERKHVRRHECDKCKASFILKADLERHKNTVHQVGSGTRYHCTKGDCTQEFRRKDNLSRHIKRMHPEEVADTDASGLLLSTSLPIAPKPPSTGESIPRMDPINHDPIIDREKLGLIRSVTRAGDS</sequence>
<feature type="domain" description="C2H2-type" evidence="7">
    <location>
        <begin position="314"/>
        <end position="344"/>
    </location>
</feature>
<dbReference type="Gene3D" id="3.30.160.60">
    <property type="entry name" value="Classic Zinc Finger"/>
    <property type="match status" value="3"/>
</dbReference>
<name>A0A8K0VUH7_9PLEO</name>
<feature type="region of interest" description="Disordered" evidence="6">
    <location>
        <begin position="168"/>
        <end position="195"/>
    </location>
</feature>
<dbReference type="AlphaFoldDB" id="A0A8K0VUH7"/>
<dbReference type="InterPro" id="IPR036236">
    <property type="entry name" value="Znf_C2H2_sf"/>
</dbReference>
<gene>
    <name evidence="8" type="ORF">FB567DRAFT_185411</name>
</gene>
<dbReference type="PANTHER" id="PTHR24379">
    <property type="entry name" value="KRAB AND ZINC FINGER DOMAIN-CONTAINING"/>
    <property type="match status" value="1"/>
</dbReference>
<evidence type="ECO:0000313" key="9">
    <source>
        <dbReference type="Proteomes" id="UP000813461"/>
    </source>
</evidence>
<evidence type="ECO:0000256" key="2">
    <source>
        <dbReference type="ARBA" id="ARBA00022737"/>
    </source>
</evidence>
<evidence type="ECO:0000256" key="5">
    <source>
        <dbReference type="PROSITE-ProRule" id="PRU00042"/>
    </source>
</evidence>
<proteinExistence type="predicted"/>
<dbReference type="PROSITE" id="PS50157">
    <property type="entry name" value="ZINC_FINGER_C2H2_2"/>
    <property type="match status" value="4"/>
</dbReference>
<keyword evidence="3 5" id="KW-0863">Zinc-finger</keyword>
<keyword evidence="9" id="KW-1185">Reference proteome</keyword>
<dbReference type="SUPFAM" id="SSF57667">
    <property type="entry name" value="beta-beta-alpha zinc fingers"/>
    <property type="match status" value="1"/>
</dbReference>
<dbReference type="OrthoDB" id="3798762at2759"/>
<dbReference type="PROSITE" id="PS00028">
    <property type="entry name" value="ZINC_FINGER_C2H2_1"/>
    <property type="match status" value="4"/>
</dbReference>
<keyword evidence="4" id="KW-0862">Zinc</keyword>
<dbReference type="PANTHER" id="PTHR24379:SF121">
    <property type="entry name" value="C2H2-TYPE DOMAIN-CONTAINING PROTEIN"/>
    <property type="match status" value="1"/>
</dbReference>
<dbReference type="Pfam" id="PF00096">
    <property type="entry name" value="zf-C2H2"/>
    <property type="match status" value="2"/>
</dbReference>
<evidence type="ECO:0000256" key="4">
    <source>
        <dbReference type="ARBA" id="ARBA00022833"/>
    </source>
</evidence>
<feature type="compositionally biased region" description="Polar residues" evidence="6">
    <location>
        <begin position="174"/>
        <end position="189"/>
    </location>
</feature>
<feature type="domain" description="C2H2-type" evidence="7">
    <location>
        <begin position="429"/>
        <end position="459"/>
    </location>
</feature>
<dbReference type="GO" id="GO:0008270">
    <property type="term" value="F:zinc ion binding"/>
    <property type="evidence" value="ECO:0007669"/>
    <property type="project" value="UniProtKB-KW"/>
</dbReference>
<comment type="caution">
    <text evidence="8">The sequence shown here is derived from an EMBL/GenBank/DDBJ whole genome shotgun (WGS) entry which is preliminary data.</text>
</comment>
<dbReference type="SMART" id="SM00355">
    <property type="entry name" value="ZnF_C2H2"/>
    <property type="match status" value="5"/>
</dbReference>
<dbReference type="EMBL" id="JAGMVJ010000020">
    <property type="protein sequence ID" value="KAH7075186.1"/>
    <property type="molecule type" value="Genomic_DNA"/>
</dbReference>
<feature type="domain" description="C2H2-type" evidence="7">
    <location>
        <begin position="371"/>
        <end position="399"/>
    </location>
</feature>
<dbReference type="InterPro" id="IPR013087">
    <property type="entry name" value="Znf_C2H2_type"/>
</dbReference>
<evidence type="ECO:0000256" key="3">
    <source>
        <dbReference type="ARBA" id="ARBA00022771"/>
    </source>
</evidence>
<keyword evidence="2" id="KW-0677">Repeat</keyword>
<keyword evidence="1" id="KW-0479">Metal-binding</keyword>
<evidence type="ECO:0000256" key="6">
    <source>
        <dbReference type="SAM" id="MobiDB-lite"/>
    </source>
</evidence>
<evidence type="ECO:0000256" key="1">
    <source>
        <dbReference type="ARBA" id="ARBA00022723"/>
    </source>
</evidence>
<protein>
    <recommendedName>
        <fullName evidence="7">C2H2-type domain-containing protein</fullName>
    </recommendedName>
</protein>
<accession>A0A8K0VUH7</accession>
<evidence type="ECO:0000313" key="8">
    <source>
        <dbReference type="EMBL" id="KAH7075186.1"/>
    </source>
</evidence>
<evidence type="ECO:0000259" key="7">
    <source>
        <dbReference type="PROSITE" id="PS50157"/>
    </source>
</evidence>
<dbReference type="Proteomes" id="UP000813461">
    <property type="component" value="Unassembled WGS sequence"/>
</dbReference>